<organism evidence="4 5">
    <name type="scientific">Methanococcus maripaludis</name>
    <name type="common">Methanococcus deltae</name>
    <dbReference type="NCBI Taxonomy" id="39152"/>
    <lineage>
        <taxon>Archaea</taxon>
        <taxon>Methanobacteriati</taxon>
        <taxon>Methanobacteriota</taxon>
        <taxon>Methanomada group</taxon>
        <taxon>Methanococci</taxon>
        <taxon>Methanococcales</taxon>
        <taxon>Methanococcaceae</taxon>
        <taxon>Methanococcus</taxon>
    </lineage>
</organism>
<comment type="cofactor">
    <cofactor evidence="3">
        <name>Mg(2+)</name>
        <dbReference type="ChEBI" id="CHEBI:18420"/>
    </cofactor>
</comment>
<dbReference type="InterPro" id="IPR002882">
    <property type="entry name" value="CofD"/>
</dbReference>
<comment type="function">
    <text evidence="3">Catalyzes the transfer of the 2-phospholactate moiety from (2S)-lactyl-2-diphospho-5'-guanosine to 7,8-didemethyl-8-hydroxy-5-deazariboflavin (FO) with the formation of oxidized coenzyme F420-0 and GMP.</text>
</comment>
<proteinExistence type="inferred from homology"/>
<dbReference type="NCBIfam" id="TIGR01819">
    <property type="entry name" value="F420_cofD"/>
    <property type="match status" value="1"/>
</dbReference>
<protein>
    <recommendedName>
        <fullName evidence="3">2-phospho-L-lactate transferase</fullName>
        <ecNumber evidence="3">2.7.8.28</ecNumber>
    </recommendedName>
    <alternativeName>
        <fullName evidence="3">EPPG:FO PEP transferase</fullName>
    </alternativeName>
</protein>
<feature type="binding site" evidence="3">
    <location>
        <position position="99"/>
    </location>
    <ligand>
        <name>7,8-didemethyl-8-hydroxy-5-deazariboflavin</name>
        <dbReference type="ChEBI" id="CHEBI:59904"/>
    </ligand>
</feature>
<dbReference type="CDD" id="cd07186">
    <property type="entry name" value="CofD_like"/>
    <property type="match status" value="1"/>
</dbReference>
<dbReference type="HAMAP" id="MF_01257">
    <property type="entry name" value="CofD"/>
    <property type="match status" value="1"/>
</dbReference>
<evidence type="ECO:0000256" key="1">
    <source>
        <dbReference type="ARBA" id="ARBA00022679"/>
    </source>
</evidence>
<evidence type="ECO:0000313" key="5">
    <source>
        <dbReference type="Proteomes" id="UP000239462"/>
    </source>
</evidence>
<dbReference type="PANTHER" id="PTHR43007">
    <property type="entry name" value="2-PHOSPHO-L-LACTATE TRANSFERASE"/>
    <property type="match status" value="1"/>
</dbReference>
<dbReference type="GO" id="GO:0052645">
    <property type="term" value="P:F420-0 metabolic process"/>
    <property type="evidence" value="ECO:0007669"/>
    <property type="project" value="UniProtKB-UniRule"/>
</dbReference>
<dbReference type="InterPro" id="IPR010115">
    <property type="entry name" value="FbiA/CofD"/>
</dbReference>
<dbReference type="InterPro" id="IPR038136">
    <property type="entry name" value="CofD-like_dom_sf"/>
</dbReference>
<dbReference type="EMBL" id="CP026606">
    <property type="protein sequence ID" value="AVB76049.1"/>
    <property type="molecule type" value="Genomic_DNA"/>
</dbReference>
<evidence type="ECO:0000256" key="3">
    <source>
        <dbReference type="HAMAP-Rule" id="MF_01257"/>
    </source>
</evidence>
<comment type="pathway">
    <text evidence="3">Cofactor biosynthesis; coenzyme F420 biosynthesis.</text>
</comment>
<dbReference type="PANTHER" id="PTHR43007:SF1">
    <property type="entry name" value="2-PHOSPHO-L-LACTATE TRANSFERASE"/>
    <property type="match status" value="1"/>
</dbReference>
<dbReference type="SUPFAM" id="SSF142338">
    <property type="entry name" value="CofD-like"/>
    <property type="match status" value="1"/>
</dbReference>
<dbReference type="UniPathway" id="UPA00071"/>
<dbReference type="GO" id="GO:0043743">
    <property type="term" value="F:LPPG:FO 2-phospho-L-lactate transferase activity"/>
    <property type="evidence" value="ECO:0007669"/>
    <property type="project" value="UniProtKB-EC"/>
</dbReference>
<evidence type="ECO:0000313" key="4">
    <source>
        <dbReference type="EMBL" id="AVB76049.1"/>
    </source>
</evidence>
<dbReference type="Gene3D" id="1.10.8.240">
    <property type="entry name" value="CofD-like domain"/>
    <property type="match status" value="1"/>
</dbReference>
<dbReference type="GO" id="GO:0000287">
    <property type="term" value="F:magnesium ion binding"/>
    <property type="evidence" value="ECO:0007669"/>
    <property type="project" value="InterPro"/>
</dbReference>
<reference evidence="5" key="1">
    <citation type="journal article" date="2018" name="Genome Announc.">
        <title>Complete Genome Sequence of the Methanococcus maripaludis Type Strain JJ (DSM 2067), a Model for Selenoprotein Synthesis in Archaea.</title>
        <authorList>
            <person name="Poehlein A."/>
            <person name="Heym D."/>
            <person name="Quitzke V."/>
            <person name="Fersch J."/>
            <person name="Daniel R."/>
            <person name="Rother M."/>
        </authorList>
    </citation>
    <scope>NUCLEOTIDE SEQUENCE [LARGE SCALE GENOMIC DNA]</scope>
    <source>
        <strain evidence="5">DSM 2067</strain>
    </source>
</reference>
<dbReference type="AlphaFoldDB" id="A0A2L1C9P9"/>
<name>A0A2L1C9P9_METMI</name>
<comment type="similarity">
    <text evidence="3">Belongs to the CofD family.</text>
</comment>
<comment type="catalytic activity">
    <reaction evidence="3">
        <text>(2S)-lactyl-2-diphospho-5'-guanosine + 7,8-didemethyl-8-hydroxy-5-deazariboflavin = oxidized coenzyme F420-0 + GMP + H(+)</text>
        <dbReference type="Rhea" id="RHEA:63444"/>
        <dbReference type="ChEBI" id="CHEBI:15378"/>
        <dbReference type="ChEBI" id="CHEBI:58115"/>
        <dbReference type="ChEBI" id="CHEBI:59435"/>
        <dbReference type="ChEBI" id="CHEBI:59904"/>
        <dbReference type="ChEBI" id="CHEBI:59907"/>
        <dbReference type="EC" id="2.7.8.28"/>
    </reaction>
</comment>
<sequence>MDFKFKKVKIMKITILSGGTGTPKLIQGFKEILPNEDISVIVNTGEDTYIGDIYLSPDIDTVLYTFSNLINDETWYGLKGDTFFCHEQLKNFGFDEVLRIGDKDRALKMHKTSLLKKGVPMSEIVDIERKSLSINSKIYPMSNEKIESKVLIEENNEKILLKFHDFWVSRRGNAKVLDIFYENSNYAKAAVGVLKAIKESDFVIIGPSNPITSIGPILSISEIKNALKEKLVFAVSPIVGENPVSGPAGTLMHAKGYPVNAVGVYEYYKDIVDVLVLDNKDINKKKEINCEVLYANTIMKTIEDKINLARNILDYYKSK</sequence>
<comment type="subunit">
    <text evidence="3">Homodimer.</text>
</comment>
<dbReference type="KEGG" id="mmad:MMJJ_06330"/>
<dbReference type="Proteomes" id="UP000239462">
    <property type="component" value="Chromosome"/>
</dbReference>
<feature type="binding site" evidence="3">
    <location>
        <position position="60"/>
    </location>
    <ligand>
        <name>7,8-didemethyl-8-hydroxy-5-deazariboflavin</name>
        <dbReference type="ChEBI" id="CHEBI:59904"/>
    </ligand>
</feature>
<dbReference type="Pfam" id="PF01933">
    <property type="entry name" value="CofD"/>
    <property type="match status" value="1"/>
</dbReference>
<accession>A0A2L1C9P9</accession>
<keyword evidence="2 3" id="KW-0460">Magnesium</keyword>
<keyword evidence="1 3" id="KW-0808">Transferase</keyword>
<dbReference type="EC" id="2.7.8.28" evidence="3"/>
<dbReference type="Gene3D" id="3.40.50.10680">
    <property type="entry name" value="CofD-like domains"/>
    <property type="match status" value="1"/>
</dbReference>
<evidence type="ECO:0000256" key="2">
    <source>
        <dbReference type="ARBA" id="ARBA00022842"/>
    </source>
</evidence>
<gene>
    <name evidence="3 4" type="primary">cofD</name>
    <name evidence="4" type="ORF">MMJJ_06330</name>
</gene>